<dbReference type="Pfam" id="PF00775">
    <property type="entry name" value="Dioxygenase_C"/>
    <property type="match status" value="1"/>
</dbReference>
<keyword evidence="3" id="KW-1185">Reference proteome</keyword>
<organism evidence="2 3">
    <name type="scientific">Pendulispora rubella</name>
    <dbReference type="NCBI Taxonomy" id="2741070"/>
    <lineage>
        <taxon>Bacteria</taxon>
        <taxon>Pseudomonadati</taxon>
        <taxon>Myxococcota</taxon>
        <taxon>Myxococcia</taxon>
        <taxon>Myxococcales</taxon>
        <taxon>Sorangiineae</taxon>
        <taxon>Pendulisporaceae</taxon>
        <taxon>Pendulispora</taxon>
    </lineage>
</organism>
<feature type="domain" description="Intradiol ring-cleavage dioxygenases" evidence="1">
    <location>
        <begin position="41"/>
        <end position="166"/>
    </location>
</feature>
<evidence type="ECO:0000259" key="1">
    <source>
        <dbReference type="Pfam" id="PF00775"/>
    </source>
</evidence>
<dbReference type="Proteomes" id="UP001374803">
    <property type="component" value="Chromosome"/>
</dbReference>
<reference evidence="2" key="1">
    <citation type="submission" date="2021-12" db="EMBL/GenBank/DDBJ databases">
        <title>Discovery of the Pendulisporaceae a myxobacterial family with distinct sporulation behavior and unique specialized metabolism.</title>
        <authorList>
            <person name="Garcia R."/>
            <person name="Popoff A."/>
            <person name="Bader C.D."/>
            <person name="Loehr J."/>
            <person name="Walesch S."/>
            <person name="Walt C."/>
            <person name="Boldt J."/>
            <person name="Bunk B."/>
            <person name="Haeckl F.J.F.P.J."/>
            <person name="Gunesch A.P."/>
            <person name="Birkelbach J."/>
            <person name="Nuebel U."/>
            <person name="Pietschmann T."/>
            <person name="Bach T."/>
            <person name="Mueller R."/>
        </authorList>
    </citation>
    <scope>NUCLEOTIDE SEQUENCE</scope>
    <source>
        <strain evidence="2">MSr11367</strain>
    </source>
</reference>
<dbReference type="SUPFAM" id="SSF49482">
    <property type="entry name" value="Aromatic compound dioxygenase"/>
    <property type="match status" value="1"/>
</dbReference>
<evidence type="ECO:0000313" key="3">
    <source>
        <dbReference type="Proteomes" id="UP001374803"/>
    </source>
</evidence>
<name>A0ABZ2L2U9_9BACT</name>
<dbReference type="InterPro" id="IPR015889">
    <property type="entry name" value="Intradiol_dOase_core"/>
</dbReference>
<proteinExistence type="predicted"/>
<dbReference type="EMBL" id="CP089983">
    <property type="protein sequence ID" value="WXB04660.1"/>
    <property type="molecule type" value="Genomic_DNA"/>
</dbReference>
<protein>
    <submittedName>
        <fullName evidence="2">Protocatechuate 3,4-dioxygenase</fullName>
    </submittedName>
</protein>
<dbReference type="PANTHER" id="PTHR34315:SF1">
    <property type="entry name" value="INTRADIOL RING-CLEAVAGE DIOXYGENASES DOMAIN-CONTAINING PROTEIN-RELATED"/>
    <property type="match status" value="1"/>
</dbReference>
<evidence type="ECO:0000313" key="2">
    <source>
        <dbReference type="EMBL" id="WXB04660.1"/>
    </source>
</evidence>
<gene>
    <name evidence="2" type="ORF">LVJ94_48175</name>
</gene>
<sequence length="233" mass="25371">MKGDYPDPFNTGLGAACKLTCNQNVGPCYSPVTSEREDISEGQPGLPTRFAFLVIDERCRPIPDAIVDVWHASAEGIYSGEGIDRDPHGEGKKEGCVHGDARALASTWFRGLQRTNSSGRANFNSCFPGWYDRRTIHLHAIVRTGNVESNIVQLYFDDALNDQIVATQPLYNARGARNSTNATDIVGARIGPVDLPDYVFQSQQMADGSLLAWKTLVVRASGVDVCRVGGRPT</sequence>
<dbReference type="Gene3D" id="2.60.130.10">
    <property type="entry name" value="Aromatic compound dioxygenase"/>
    <property type="match status" value="1"/>
</dbReference>
<accession>A0ABZ2L2U9</accession>
<dbReference type="PANTHER" id="PTHR34315">
    <property type="match status" value="1"/>
</dbReference>
<dbReference type="RefSeq" id="WP_394834304.1">
    <property type="nucleotide sequence ID" value="NZ_CP089929.1"/>
</dbReference>
<dbReference type="InterPro" id="IPR000627">
    <property type="entry name" value="Intradiol_dOase_C"/>
</dbReference>